<dbReference type="CDD" id="cd13665">
    <property type="entry name" value="PBP2_TRAP_Dctp3_4"/>
    <property type="match status" value="1"/>
</dbReference>
<comment type="caution">
    <text evidence="5">The sequence shown here is derived from an EMBL/GenBank/DDBJ whole genome shotgun (WGS) entry which is preliminary data.</text>
</comment>
<comment type="subcellular location">
    <subcellularLocation>
        <location evidence="1">Periplasm</location>
    </subcellularLocation>
</comment>
<keyword evidence="6" id="KW-1185">Reference proteome</keyword>
<dbReference type="NCBIfam" id="NF037995">
    <property type="entry name" value="TRAP_S1"/>
    <property type="match status" value="1"/>
</dbReference>
<dbReference type="SUPFAM" id="SSF53850">
    <property type="entry name" value="Periplasmic binding protein-like II"/>
    <property type="match status" value="1"/>
</dbReference>
<keyword evidence="2 4" id="KW-0732">Signal</keyword>
<dbReference type="Proteomes" id="UP001247754">
    <property type="component" value="Unassembled WGS sequence"/>
</dbReference>
<proteinExistence type="predicted"/>
<dbReference type="PANTHER" id="PTHR33376">
    <property type="match status" value="1"/>
</dbReference>
<dbReference type="Gene3D" id="3.40.190.170">
    <property type="entry name" value="Bacterial extracellular solute-binding protein, family 7"/>
    <property type="match status" value="1"/>
</dbReference>
<evidence type="ECO:0000313" key="5">
    <source>
        <dbReference type="EMBL" id="MDR5651490.1"/>
    </source>
</evidence>
<dbReference type="PANTHER" id="PTHR33376:SF15">
    <property type="entry name" value="BLL6794 PROTEIN"/>
    <property type="match status" value="1"/>
</dbReference>
<name>A0ABU1F3Q0_9RHOB</name>
<gene>
    <name evidence="5" type="ORF">RGD00_02660</name>
</gene>
<dbReference type="RefSeq" id="WP_310455667.1">
    <property type="nucleotide sequence ID" value="NZ_JAVKPH010000002.1"/>
</dbReference>
<dbReference type="Pfam" id="PF03480">
    <property type="entry name" value="DctP"/>
    <property type="match status" value="1"/>
</dbReference>
<reference evidence="5 6" key="1">
    <citation type="submission" date="2023-09" db="EMBL/GenBank/DDBJ databases">
        <title>Xinfangfangia sedmenti sp. nov., isolated the sedment.</title>
        <authorList>
            <person name="Xu L."/>
        </authorList>
    </citation>
    <scope>NUCLEOTIDE SEQUENCE [LARGE SCALE GENOMIC DNA]</scope>
    <source>
        <strain evidence="5 6">LG-4</strain>
    </source>
</reference>
<evidence type="ECO:0000256" key="4">
    <source>
        <dbReference type="SAM" id="SignalP"/>
    </source>
</evidence>
<dbReference type="InterPro" id="IPR018389">
    <property type="entry name" value="DctP_fam"/>
</dbReference>
<evidence type="ECO:0000313" key="6">
    <source>
        <dbReference type="Proteomes" id="UP001247754"/>
    </source>
</evidence>
<evidence type="ECO:0000256" key="2">
    <source>
        <dbReference type="ARBA" id="ARBA00022729"/>
    </source>
</evidence>
<evidence type="ECO:0000256" key="3">
    <source>
        <dbReference type="ARBA" id="ARBA00022764"/>
    </source>
</evidence>
<feature type="chain" id="PRO_5046510343" evidence="4">
    <location>
        <begin position="25"/>
        <end position="344"/>
    </location>
</feature>
<evidence type="ECO:0000256" key="1">
    <source>
        <dbReference type="ARBA" id="ARBA00004418"/>
    </source>
</evidence>
<keyword evidence="3" id="KW-0574">Periplasm</keyword>
<feature type="signal peptide" evidence="4">
    <location>
        <begin position="1"/>
        <end position="24"/>
    </location>
</feature>
<accession>A0ABU1F3Q0</accession>
<dbReference type="EMBL" id="JAVKPH010000002">
    <property type="protein sequence ID" value="MDR5651490.1"/>
    <property type="molecule type" value="Genomic_DNA"/>
</dbReference>
<organism evidence="5 6">
    <name type="scientific">Ruixingdingia sedimenti</name>
    <dbReference type="NCBI Taxonomy" id="3073604"/>
    <lineage>
        <taxon>Bacteria</taxon>
        <taxon>Pseudomonadati</taxon>
        <taxon>Pseudomonadota</taxon>
        <taxon>Alphaproteobacteria</taxon>
        <taxon>Rhodobacterales</taxon>
        <taxon>Paracoccaceae</taxon>
        <taxon>Ruixingdingia</taxon>
    </lineage>
</organism>
<sequence length="344" mass="37438">MMLKKLGVVGALAGVCFTAASAMAETVTIKYSNWMPANYFAWTDVIQPWFAEIEQVTEGRVKIDILPKVVGTAASQFDVVRDGLADMAWFTAGFTPGRFPVSEFADLPLVSNSASIHAPIYDRVYRKHLADFNEYEGTQVLTIFPISPSQMFIRGKTVKTLEDLRGLKFRSPGNTVIAAVELLGGVPITKAPTEAYEMLSSGAIDGQITPGSSVVGFNQVDLTDSAYLLPGGLSNAICMILINDAVWARISEADRAAIQAISQDKLAAKFGAAWENKDKEALEVLSANPKYTIVEATDEDVAKLREILKPLEEAWVKRAKEKGFANPEAILADYRAQLAEAQPK</sequence>
<dbReference type="InterPro" id="IPR038404">
    <property type="entry name" value="TRAP_DctP_sf"/>
</dbReference>
<protein>
    <submittedName>
        <fullName evidence="5">TRAP transporter substrate-binding protein</fullName>
    </submittedName>
</protein>